<gene>
    <name evidence="5" type="ORF">NDU88_002028</name>
</gene>
<sequence length="614" mass="70806">MSESPSLETVIKQLAEGQRHLQLVWEAQQREAKEDRETLQSALKSQATILANNQLVHESAMKKLTETIAASKVHPNVPSSVLQKYQEGEDPESFFTNFERVASSALWPEDKWGQYVAPLLTGLLQSAYQAANPGGVNPYQDIKTSILERVGHDTEYYRMRFRKVKWGTNEDPRTFYFRVKDLALKWLGHIGDSREEVIKTIILEQYLDGLPPSTKHWIRQHPKVDTETAIDLACAFHRSTDVRNCPTRSIIKPVLPSPKTFVKSPPDYLVPRRIPEGPPTMGPQCYSCGEWGHIARMCPQKQEMGEPMEIGMTRRRVLCTGKGALKFKMMIQVDGKSVYALVDSGCSQSVIRKDLINNDIEEKQWVSICCIHGDKAQYPIQVLQIRWGPYQDFLPVGIMPRLIEECIIGTDYIHFQELLDYVRDSKQTKDWWGEAPFSESDIECPLYRRKLSRREKRQGKGDYRKTKGDNTYGEIVAEIHEVPSTFVQQQREDPSLNNAWRSAVAEETEEVGPYFIVQKNLLYRVTTTRRGERKRQLLVPTHYREHVLTLAHNHPGGGHFGRENTEEYLLRRFYWPGVYAHIPVCVPFSYMSHPGPDEDDPVRHLEKRKKRDTD</sequence>
<feature type="domain" description="CCHC-type" evidence="3">
    <location>
        <begin position="285"/>
        <end position="300"/>
    </location>
</feature>
<keyword evidence="2" id="KW-0862">Zinc</keyword>
<dbReference type="InterPro" id="IPR041588">
    <property type="entry name" value="Integrase_H2C2"/>
</dbReference>
<keyword evidence="2" id="KW-0863">Zinc-finger</keyword>
<accession>A0AAV7P9N2</accession>
<dbReference type="SMART" id="SM00343">
    <property type="entry name" value="ZnF_C2HC"/>
    <property type="match status" value="1"/>
</dbReference>
<proteinExistence type="predicted"/>
<dbReference type="AlphaFoldDB" id="A0AAV7P9N2"/>
<dbReference type="Pfam" id="PF00098">
    <property type="entry name" value="zf-CCHC"/>
    <property type="match status" value="1"/>
</dbReference>
<dbReference type="Pfam" id="PF17921">
    <property type="entry name" value="Integrase_H2C2"/>
    <property type="match status" value="1"/>
</dbReference>
<dbReference type="SUPFAM" id="SSF50630">
    <property type="entry name" value="Acid proteases"/>
    <property type="match status" value="1"/>
</dbReference>
<dbReference type="GO" id="GO:0003676">
    <property type="term" value="F:nucleic acid binding"/>
    <property type="evidence" value="ECO:0007669"/>
    <property type="project" value="InterPro"/>
</dbReference>
<dbReference type="FunFam" id="1.10.340.70:FF:000001">
    <property type="entry name" value="Retrovirus-related Pol polyprotein from transposon gypsy-like Protein"/>
    <property type="match status" value="1"/>
</dbReference>
<dbReference type="Gene3D" id="1.10.4020.10">
    <property type="entry name" value="DNA breaking-rejoining enzymes"/>
    <property type="match status" value="1"/>
</dbReference>
<protein>
    <recommendedName>
        <fullName evidence="1">Gypsy retrotransposon integrase-like protein 1</fullName>
    </recommendedName>
</protein>
<dbReference type="InterPro" id="IPR021109">
    <property type="entry name" value="Peptidase_aspartic_dom_sf"/>
</dbReference>
<evidence type="ECO:0000313" key="5">
    <source>
        <dbReference type="EMBL" id="KAJ1123559.1"/>
    </source>
</evidence>
<dbReference type="EMBL" id="JANPWB010000011">
    <property type="protein sequence ID" value="KAJ1123559.1"/>
    <property type="molecule type" value="Genomic_DNA"/>
</dbReference>
<dbReference type="GO" id="GO:0008270">
    <property type="term" value="F:zinc ion binding"/>
    <property type="evidence" value="ECO:0007669"/>
    <property type="project" value="UniProtKB-KW"/>
</dbReference>
<dbReference type="PANTHER" id="PTHR46888">
    <property type="entry name" value="ZINC KNUCKLE DOMAINCONTAINING PROTEIN-RELATED"/>
    <property type="match status" value="1"/>
</dbReference>
<evidence type="ECO:0000256" key="2">
    <source>
        <dbReference type="PROSITE-ProRule" id="PRU00047"/>
    </source>
</evidence>
<dbReference type="SUPFAM" id="SSF57756">
    <property type="entry name" value="Retrovirus zinc finger-like domains"/>
    <property type="match status" value="1"/>
</dbReference>
<organism evidence="5 6">
    <name type="scientific">Pleurodeles waltl</name>
    <name type="common">Iberian ribbed newt</name>
    <dbReference type="NCBI Taxonomy" id="8319"/>
    <lineage>
        <taxon>Eukaryota</taxon>
        <taxon>Metazoa</taxon>
        <taxon>Chordata</taxon>
        <taxon>Craniata</taxon>
        <taxon>Vertebrata</taxon>
        <taxon>Euteleostomi</taxon>
        <taxon>Amphibia</taxon>
        <taxon>Batrachia</taxon>
        <taxon>Caudata</taxon>
        <taxon>Salamandroidea</taxon>
        <taxon>Salamandridae</taxon>
        <taxon>Pleurodelinae</taxon>
        <taxon>Pleurodeles</taxon>
    </lineage>
</organism>
<dbReference type="PROSITE" id="PS50804">
    <property type="entry name" value="SCAN_BOX"/>
    <property type="match status" value="1"/>
</dbReference>
<reference evidence="5" key="1">
    <citation type="journal article" date="2022" name="bioRxiv">
        <title>Sequencing and chromosome-scale assembly of the giantPleurodeles waltlgenome.</title>
        <authorList>
            <person name="Brown T."/>
            <person name="Elewa A."/>
            <person name="Iarovenko S."/>
            <person name="Subramanian E."/>
            <person name="Araus A.J."/>
            <person name="Petzold A."/>
            <person name="Susuki M."/>
            <person name="Suzuki K.-i.T."/>
            <person name="Hayashi T."/>
            <person name="Toyoda A."/>
            <person name="Oliveira C."/>
            <person name="Osipova E."/>
            <person name="Leigh N.D."/>
            <person name="Simon A."/>
            <person name="Yun M.H."/>
        </authorList>
    </citation>
    <scope>NUCLEOTIDE SEQUENCE</scope>
    <source>
        <strain evidence="5">20211129_DDA</strain>
        <tissue evidence="5">Liver</tissue>
    </source>
</reference>
<dbReference type="PROSITE" id="PS50158">
    <property type="entry name" value="ZF_CCHC"/>
    <property type="match status" value="1"/>
</dbReference>
<comment type="caution">
    <text evidence="5">The sequence shown here is derived from an EMBL/GenBank/DDBJ whole genome shotgun (WGS) entry which is preliminary data.</text>
</comment>
<evidence type="ECO:0000259" key="4">
    <source>
        <dbReference type="PROSITE" id="PS50804"/>
    </source>
</evidence>
<name>A0AAV7P9N2_PLEWA</name>
<dbReference type="PANTHER" id="PTHR46888:SF1">
    <property type="entry name" value="RIBONUCLEASE H"/>
    <property type="match status" value="1"/>
</dbReference>
<dbReference type="Proteomes" id="UP001066276">
    <property type="component" value="Chromosome 7"/>
</dbReference>
<dbReference type="Pfam" id="PF02023">
    <property type="entry name" value="SCAN"/>
    <property type="match status" value="1"/>
</dbReference>
<dbReference type="SUPFAM" id="SSF47353">
    <property type="entry name" value="Retrovirus capsid dimerization domain-like"/>
    <property type="match status" value="1"/>
</dbReference>
<dbReference type="Gene3D" id="1.10.340.70">
    <property type="match status" value="1"/>
</dbReference>
<dbReference type="InterPro" id="IPR003309">
    <property type="entry name" value="SCAN_dom"/>
</dbReference>
<evidence type="ECO:0000313" key="6">
    <source>
        <dbReference type="Proteomes" id="UP001066276"/>
    </source>
</evidence>
<keyword evidence="6" id="KW-1185">Reference proteome</keyword>
<keyword evidence="2" id="KW-0479">Metal-binding</keyword>
<feature type="domain" description="SCAN box" evidence="4">
    <location>
        <begin position="158"/>
        <end position="239"/>
    </location>
</feature>
<dbReference type="InterPro" id="IPR001878">
    <property type="entry name" value="Znf_CCHC"/>
</dbReference>
<dbReference type="Gene3D" id="4.10.60.10">
    <property type="entry name" value="Zinc finger, CCHC-type"/>
    <property type="match status" value="1"/>
</dbReference>
<evidence type="ECO:0000256" key="1">
    <source>
        <dbReference type="ARBA" id="ARBA00039658"/>
    </source>
</evidence>
<evidence type="ECO:0000259" key="3">
    <source>
        <dbReference type="PROSITE" id="PS50158"/>
    </source>
</evidence>
<dbReference type="InterPro" id="IPR038269">
    <property type="entry name" value="SCAN_sf"/>
</dbReference>
<dbReference type="InterPro" id="IPR036875">
    <property type="entry name" value="Znf_CCHC_sf"/>
</dbReference>